<sequence length="63" mass="7231">MQQQCLQASIAMGGNNNPKADEHELTQQSYSPCLSYYREAIALKDEEQQRQQQNTMASLAKRR</sequence>
<dbReference type="RefSeq" id="WP_069312746.1">
    <property type="nucleotide sequence ID" value="NZ_MDTU01000001.1"/>
</dbReference>
<accession>A0ABX3A648</accession>
<feature type="region of interest" description="Disordered" evidence="1">
    <location>
        <begin position="1"/>
        <end position="23"/>
    </location>
</feature>
<evidence type="ECO:0000313" key="2">
    <source>
        <dbReference type="EMBL" id="ODN42950.1"/>
    </source>
</evidence>
<keyword evidence="3" id="KW-1185">Reference proteome</keyword>
<name>A0ABX3A648_9GAMM</name>
<evidence type="ECO:0000256" key="1">
    <source>
        <dbReference type="SAM" id="MobiDB-lite"/>
    </source>
</evidence>
<organism evidence="2 3">
    <name type="scientific">Piscirickettsia litoralis</name>
    <dbReference type="NCBI Taxonomy" id="1891921"/>
    <lineage>
        <taxon>Bacteria</taxon>
        <taxon>Pseudomonadati</taxon>
        <taxon>Pseudomonadota</taxon>
        <taxon>Gammaproteobacteria</taxon>
        <taxon>Thiotrichales</taxon>
        <taxon>Piscirickettsiaceae</taxon>
        <taxon>Piscirickettsia</taxon>
    </lineage>
</organism>
<proteinExistence type="predicted"/>
<comment type="caution">
    <text evidence="2">The sequence shown here is derived from an EMBL/GenBank/DDBJ whole genome shotgun (WGS) entry which is preliminary data.</text>
</comment>
<reference evidence="2 3" key="1">
    <citation type="submission" date="2016-08" db="EMBL/GenBank/DDBJ databases">
        <title>Draft genome sequence of Candidatus Piscirickettsia litoralis, from seawater.</title>
        <authorList>
            <person name="Wan X."/>
            <person name="Lee A.J."/>
            <person name="Hou S."/>
            <person name="Donachie S.P."/>
        </authorList>
    </citation>
    <scope>NUCLEOTIDE SEQUENCE [LARGE SCALE GENOMIC DNA]</scope>
    <source>
        <strain evidence="2 3">Y2</strain>
    </source>
</reference>
<evidence type="ECO:0000313" key="3">
    <source>
        <dbReference type="Proteomes" id="UP000094329"/>
    </source>
</evidence>
<dbReference type="Proteomes" id="UP000094329">
    <property type="component" value="Unassembled WGS sequence"/>
</dbReference>
<dbReference type="EMBL" id="MDTU01000001">
    <property type="protein sequence ID" value="ODN42950.1"/>
    <property type="molecule type" value="Genomic_DNA"/>
</dbReference>
<protein>
    <submittedName>
        <fullName evidence="2">Uncharacterized protein</fullName>
    </submittedName>
</protein>
<gene>
    <name evidence="2" type="ORF">BGC07_08480</name>
</gene>